<keyword evidence="3" id="KW-1185">Reference proteome</keyword>
<name>A0ABV1JU33_9PSEU</name>
<proteinExistence type="predicted"/>
<organism evidence="2 3">
    <name type="scientific">Pseudonocardia tropica</name>
    <dbReference type="NCBI Taxonomy" id="681289"/>
    <lineage>
        <taxon>Bacteria</taxon>
        <taxon>Bacillati</taxon>
        <taxon>Actinomycetota</taxon>
        <taxon>Actinomycetes</taxon>
        <taxon>Pseudonocardiales</taxon>
        <taxon>Pseudonocardiaceae</taxon>
        <taxon>Pseudonocardia</taxon>
    </lineage>
</organism>
<dbReference type="RefSeq" id="WP_345647561.1">
    <property type="nucleotide sequence ID" value="NZ_BAABLY010000052.1"/>
</dbReference>
<dbReference type="Proteomes" id="UP001464923">
    <property type="component" value="Unassembled WGS sequence"/>
</dbReference>
<sequence length="232" mass="23595">MVGPGREQWPVRGAGPGWRRAPADARPLLTVVDATGLGTAAALRPALAGLARVRDADGFRPGGHALLLVPLSRATGDRARGNPLAVDLELARTAGAGNGAVVVAWFVDDDVRDEVAVPAGASGRPGGSGNGAAALAGTAWRTELARHRDPLAAARCHGRRIRILLDAPGVQSVADPPPAAVHAAVGDLDPGLVVTACPLVRHGDRTTWAGLPAVAAAVDLRLRALRRHGPAG</sequence>
<protein>
    <submittedName>
        <fullName evidence="2">Uncharacterized protein</fullName>
    </submittedName>
</protein>
<reference evidence="2 3" key="1">
    <citation type="submission" date="2024-03" db="EMBL/GenBank/DDBJ databases">
        <title>Draft genome sequence of Pseudonocardia tropica JCM 19149.</title>
        <authorList>
            <person name="Butdee W."/>
            <person name="Duangmal K."/>
        </authorList>
    </citation>
    <scope>NUCLEOTIDE SEQUENCE [LARGE SCALE GENOMIC DNA]</scope>
    <source>
        <strain evidence="2 3">JCM 19149</strain>
    </source>
</reference>
<gene>
    <name evidence="2" type="ORF">WHI96_11490</name>
</gene>
<feature type="region of interest" description="Disordered" evidence="1">
    <location>
        <begin position="1"/>
        <end position="20"/>
    </location>
</feature>
<accession>A0ABV1JU33</accession>
<comment type="caution">
    <text evidence="2">The sequence shown here is derived from an EMBL/GenBank/DDBJ whole genome shotgun (WGS) entry which is preliminary data.</text>
</comment>
<evidence type="ECO:0000313" key="2">
    <source>
        <dbReference type="EMBL" id="MEQ3539448.1"/>
    </source>
</evidence>
<dbReference type="EMBL" id="JBEDNP010000005">
    <property type="protein sequence ID" value="MEQ3539448.1"/>
    <property type="molecule type" value="Genomic_DNA"/>
</dbReference>
<evidence type="ECO:0000256" key="1">
    <source>
        <dbReference type="SAM" id="MobiDB-lite"/>
    </source>
</evidence>
<evidence type="ECO:0000313" key="3">
    <source>
        <dbReference type="Proteomes" id="UP001464923"/>
    </source>
</evidence>